<dbReference type="Pfam" id="PF00443">
    <property type="entry name" value="UCH"/>
    <property type="match status" value="1"/>
</dbReference>
<evidence type="ECO:0000256" key="7">
    <source>
        <dbReference type="ARBA" id="ARBA00022807"/>
    </source>
</evidence>
<dbReference type="PROSITE" id="PS00972">
    <property type="entry name" value="USP_1"/>
    <property type="match status" value="1"/>
</dbReference>
<dbReference type="InterPro" id="IPR050185">
    <property type="entry name" value="Ub_carboxyl-term_hydrolase"/>
</dbReference>
<protein>
    <recommendedName>
        <fullName evidence="3">ubiquitinyl hydrolase 1</fullName>
        <ecNumber evidence="3">3.4.19.12</ecNumber>
    </recommendedName>
</protein>
<evidence type="ECO:0000256" key="2">
    <source>
        <dbReference type="ARBA" id="ARBA00009085"/>
    </source>
</evidence>
<dbReference type="InterPro" id="IPR028889">
    <property type="entry name" value="USP"/>
</dbReference>
<feature type="coiled-coil region" evidence="8">
    <location>
        <begin position="1031"/>
        <end position="1058"/>
    </location>
</feature>
<dbReference type="OrthoDB" id="292964at2759"/>
<keyword evidence="5" id="KW-0833">Ubl conjugation pathway</keyword>
<dbReference type="GO" id="GO:0016579">
    <property type="term" value="P:protein deubiquitination"/>
    <property type="evidence" value="ECO:0007669"/>
    <property type="project" value="InterPro"/>
</dbReference>
<dbReference type="PROSITE" id="PS00973">
    <property type="entry name" value="USP_2"/>
    <property type="match status" value="1"/>
</dbReference>
<keyword evidence="12" id="KW-1185">Reference proteome</keyword>
<dbReference type="PANTHER" id="PTHR21646:SF24">
    <property type="entry name" value="UBIQUITIN CARBOXYL-TERMINAL HYDROLASE"/>
    <property type="match status" value="1"/>
</dbReference>
<proteinExistence type="inferred from homology"/>
<dbReference type="EC" id="3.4.19.12" evidence="3"/>
<sequence>MASHLSASTKSESSNKETPTQEENLIPPKLPARKTLSDEISIEEYFKNQQLTFQELYEKFIQEGKSGDAVYIFPKAWFTAFFKTDKIEKDNESFTNEQFLKLYFRAPKLPEYIDQSNYLTYLKSDILMPMGYELMTEIFNFYGFEGKFIEGFIIKDEEGIRIDDNLLNMQVCLLVENKWKVSQSDPVFFTSSRYSNLSQLFQTAANKLEDIVSLDSFDKRFWYSSSDINIDDNYVKDFLILPNDFLKLEDIQYVDSTMADMHIPEQNYFKLNTLIIEIRFADVWPSLYHLYNSTKNNINNSQEINVHKQGLIGLNNLGNTCFMNSALQCLAHIPEFVEYFDNGCHKEELNVNNPLGYNGKIALAFGDLVQELYEKSSDKRAIAPRNFKMNLGMCNQMFAGYSQQDSQEFLTFLLDGLHEDLNRIKEKPYVENPTSGLNFDVNDKERLLALAKETWDKYKLRNDSIILDLFVGLYQSTLKCPDCKHVSVTFDPFNDLSLPIPIETFWRKNIYILPLNDDPHTLELEMVDNLKYDDLKKEVARYMQVDPDHLVGFEFYSSSIYKCFENESSGSVFLPLEDLITSYDIPFFVEIGSYDAERDLVIPLYNSTDSSEGPKRFNQMANENLCGYPTLIKFEKNRLGDFQYIIDTICKSIKNSTTIDPLTIPTEDQEVLSKRFDVIVNDFKASKNLSDDVYNQLKSLKDTWINFKVMSNWFDIAFLANVSPLAFKNNMSSEEVNDKIAIPEGKLNLSRAIDLVDAQGDLFKELFEQEISANNENDVEDDVIREEISGDVKLQPVEAGADLEIVDPVSEVKAWTPQESLYNALTQRAGILVIQWKMSREEQESFYKTPKIYANTDLDEKNKKAQENEAKHKTITLDDCLKRFTETETLSQENTWYCCVCKDHKQADKKIQIWELPDILCIHLKRFKNHSMTSDKIDELVDFPINGFDLTSQIGYPKNDEKYIYDLIAVDNHYGGIGGGHYTAYAKNFSDGKWYYYNDSKVTEAEEEQTISSAAYLLFYKKRGSDDDENHEKLKELVNKKREENEKFEKFLDEKQKAVAIILENHGVSIVDESDEDSESESSEPNLNLTPEERDIEELD</sequence>
<evidence type="ECO:0000256" key="3">
    <source>
        <dbReference type="ARBA" id="ARBA00012759"/>
    </source>
</evidence>
<evidence type="ECO:0000256" key="9">
    <source>
        <dbReference type="SAM" id="MobiDB-lite"/>
    </source>
</evidence>
<evidence type="ECO:0000256" key="5">
    <source>
        <dbReference type="ARBA" id="ARBA00022786"/>
    </source>
</evidence>
<reference evidence="12" key="1">
    <citation type="submission" date="2016-11" db="EMBL/GenBank/DDBJ databases">
        <authorList>
            <person name="Guldener U."/>
        </authorList>
    </citation>
    <scope>NUCLEOTIDE SEQUENCE [LARGE SCALE GENOMIC DNA]</scope>
</reference>
<keyword evidence="4" id="KW-0645">Protease</keyword>
<dbReference type="VEuPathDB" id="FungiDB:HGUI_01176"/>
<dbReference type="Gene3D" id="3.90.70.10">
    <property type="entry name" value="Cysteine proteinases"/>
    <property type="match status" value="2"/>
</dbReference>
<evidence type="ECO:0000313" key="11">
    <source>
        <dbReference type="EMBL" id="SGZ38976.1"/>
    </source>
</evidence>
<dbReference type="CDD" id="cd02674">
    <property type="entry name" value="Peptidase_C19R"/>
    <property type="match status" value="1"/>
</dbReference>
<comment type="catalytic activity">
    <reaction evidence="1">
        <text>Thiol-dependent hydrolysis of ester, thioester, amide, peptide and isopeptide bonds formed by the C-terminal Gly of ubiquitin (a 76-residue protein attached to proteins as an intracellular targeting signal).</text>
        <dbReference type="EC" id="3.4.19.12"/>
    </reaction>
</comment>
<dbReference type="AlphaFoldDB" id="A0A1L0AY30"/>
<evidence type="ECO:0000313" key="12">
    <source>
        <dbReference type="Proteomes" id="UP000183365"/>
    </source>
</evidence>
<organism evidence="11 12">
    <name type="scientific">Hanseniaspora guilliermondii</name>
    <dbReference type="NCBI Taxonomy" id="56406"/>
    <lineage>
        <taxon>Eukaryota</taxon>
        <taxon>Fungi</taxon>
        <taxon>Dikarya</taxon>
        <taxon>Ascomycota</taxon>
        <taxon>Saccharomycotina</taxon>
        <taxon>Saccharomycetes</taxon>
        <taxon>Saccharomycodales</taxon>
        <taxon>Saccharomycodaceae</taxon>
        <taxon>Hanseniaspora</taxon>
    </lineage>
</organism>
<name>A0A1L0AY30_9ASCO</name>
<evidence type="ECO:0000256" key="1">
    <source>
        <dbReference type="ARBA" id="ARBA00000707"/>
    </source>
</evidence>
<feature type="region of interest" description="Disordered" evidence="9">
    <location>
        <begin position="1"/>
        <end position="30"/>
    </location>
</feature>
<dbReference type="SUPFAM" id="SSF54001">
    <property type="entry name" value="Cysteine proteinases"/>
    <property type="match status" value="1"/>
</dbReference>
<dbReference type="PROSITE" id="PS50235">
    <property type="entry name" value="USP_3"/>
    <property type="match status" value="1"/>
</dbReference>
<dbReference type="InterPro" id="IPR001394">
    <property type="entry name" value="Peptidase_C19_UCH"/>
</dbReference>
<comment type="similarity">
    <text evidence="2">Belongs to the peptidase C19 family.</text>
</comment>
<feature type="compositionally biased region" description="Polar residues" evidence="9">
    <location>
        <begin position="1"/>
        <end position="23"/>
    </location>
</feature>
<feature type="domain" description="USP" evidence="10">
    <location>
        <begin position="312"/>
        <end position="1023"/>
    </location>
</feature>
<dbReference type="InterPro" id="IPR038765">
    <property type="entry name" value="Papain-like_cys_pep_sf"/>
</dbReference>
<feature type="compositionally biased region" description="Acidic residues" evidence="9">
    <location>
        <begin position="1072"/>
        <end position="1082"/>
    </location>
</feature>
<gene>
    <name evidence="11" type="ORF">HGUI_01176</name>
</gene>
<feature type="region of interest" description="Disordered" evidence="9">
    <location>
        <begin position="1070"/>
        <end position="1100"/>
    </location>
</feature>
<keyword evidence="8" id="KW-0175">Coiled coil</keyword>
<dbReference type="InterPro" id="IPR018200">
    <property type="entry name" value="USP_CS"/>
</dbReference>
<keyword evidence="6" id="KW-0378">Hydrolase</keyword>
<evidence type="ECO:0000256" key="8">
    <source>
        <dbReference type="SAM" id="Coils"/>
    </source>
</evidence>
<evidence type="ECO:0000259" key="10">
    <source>
        <dbReference type="PROSITE" id="PS50235"/>
    </source>
</evidence>
<dbReference type="EMBL" id="FQNF01000015">
    <property type="protein sequence ID" value="SGZ38976.1"/>
    <property type="molecule type" value="Genomic_DNA"/>
</dbReference>
<dbReference type="PANTHER" id="PTHR21646">
    <property type="entry name" value="UBIQUITIN CARBOXYL-TERMINAL HYDROLASE"/>
    <property type="match status" value="1"/>
</dbReference>
<dbReference type="GO" id="GO:0006508">
    <property type="term" value="P:proteolysis"/>
    <property type="evidence" value="ECO:0007669"/>
    <property type="project" value="UniProtKB-KW"/>
</dbReference>
<dbReference type="GO" id="GO:0004843">
    <property type="term" value="F:cysteine-type deubiquitinase activity"/>
    <property type="evidence" value="ECO:0007669"/>
    <property type="project" value="UniProtKB-EC"/>
</dbReference>
<evidence type="ECO:0000256" key="6">
    <source>
        <dbReference type="ARBA" id="ARBA00022801"/>
    </source>
</evidence>
<accession>A0A1L0AY30</accession>
<dbReference type="Proteomes" id="UP000183365">
    <property type="component" value="Unassembled WGS sequence"/>
</dbReference>
<keyword evidence="7" id="KW-0788">Thiol protease</keyword>
<evidence type="ECO:0000256" key="4">
    <source>
        <dbReference type="ARBA" id="ARBA00022670"/>
    </source>
</evidence>